<dbReference type="Pfam" id="PF01423">
    <property type="entry name" value="LSM"/>
    <property type="match status" value="1"/>
</dbReference>
<keyword evidence="3" id="KW-1185">Reference proteome</keyword>
<evidence type="ECO:0000313" key="3">
    <source>
        <dbReference type="Proteomes" id="UP000192220"/>
    </source>
</evidence>
<dbReference type="InParanoid" id="A0A2I4D535"/>
<dbReference type="CDD" id="cd01733">
    <property type="entry name" value="LSm10"/>
    <property type="match status" value="1"/>
</dbReference>
<dbReference type="InterPro" id="IPR001163">
    <property type="entry name" value="Sm_dom_euk/arc"/>
</dbReference>
<dbReference type="PROSITE" id="PS52002">
    <property type="entry name" value="SM"/>
    <property type="match status" value="1"/>
</dbReference>
<evidence type="ECO:0000256" key="1">
    <source>
        <dbReference type="SAM" id="MobiDB-lite"/>
    </source>
</evidence>
<dbReference type="Gene3D" id="2.30.30.100">
    <property type="match status" value="1"/>
</dbReference>
<feature type="non-terminal residue" evidence="4">
    <location>
        <position position="1"/>
    </location>
</feature>
<dbReference type="GeneID" id="106535035"/>
<dbReference type="InterPro" id="IPR047575">
    <property type="entry name" value="Sm"/>
</dbReference>
<dbReference type="GO" id="GO:0071254">
    <property type="term" value="C:cytoplasmic U snRNP body"/>
    <property type="evidence" value="ECO:0007669"/>
    <property type="project" value="TreeGrafter"/>
</dbReference>
<feature type="region of interest" description="Disordered" evidence="1">
    <location>
        <begin position="1"/>
        <end position="31"/>
    </location>
</feature>
<dbReference type="SMART" id="SM00651">
    <property type="entry name" value="Sm"/>
    <property type="match status" value="1"/>
</dbReference>
<gene>
    <name evidence="4" type="primary">lsm10</name>
</gene>
<evidence type="ECO:0000313" key="4">
    <source>
        <dbReference type="RefSeq" id="XP_013887357.1"/>
    </source>
</evidence>
<dbReference type="PANTHER" id="PTHR21196">
    <property type="entry name" value="U7 SNRNA-ASSOCIATED SM-LIKE PROTEIN LSM10"/>
    <property type="match status" value="1"/>
</dbReference>
<evidence type="ECO:0000259" key="2">
    <source>
        <dbReference type="PROSITE" id="PS52002"/>
    </source>
</evidence>
<dbReference type="InterPro" id="IPR010920">
    <property type="entry name" value="LSM_dom_sf"/>
</dbReference>
<accession>A0A2I4D535</accession>
<dbReference type="STRING" id="52670.A0A2I4D535"/>
<dbReference type="AlphaFoldDB" id="A0A2I4D535"/>
<dbReference type="SUPFAM" id="SSF50182">
    <property type="entry name" value="Sm-like ribonucleoproteins"/>
    <property type="match status" value="1"/>
</dbReference>
<dbReference type="GO" id="GO:0016604">
    <property type="term" value="C:nuclear body"/>
    <property type="evidence" value="ECO:0007669"/>
    <property type="project" value="TreeGrafter"/>
</dbReference>
<protein>
    <submittedName>
        <fullName evidence="4">U7 snRNA-associated Sm-like protein LSm10</fullName>
    </submittedName>
</protein>
<organism evidence="3 4">
    <name type="scientific">Austrofundulus limnaeus</name>
    <name type="common">Annual killifish</name>
    <dbReference type="NCBI Taxonomy" id="52670"/>
    <lineage>
        <taxon>Eukaryota</taxon>
        <taxon>Metazoa</taxon>
        <taxon>Chordata</taxon>
        <taxon>Craniata</taxon>
        <taxon>Vertebrata</taxon>
        <taxon>Euteleostomi</taxon>
        <taxon>Actinopterygii</taxon>
        <taxon>Neopterygii</taxon>
        <taxon>Teleostei</taxon>
        <taxon>Neoteleostei</taxon>
        <taxon>Acanthomorphata</taxon>
        <taxon>Ovalentaria</taxon>
        <taxon>Atherinomorphae</taxon>
        <taxon>Cyprinodontiformes</taxon>
        <taxon>Rivulidae</taxon>
        <taxon>Austrofundulus</taxon>
    </lineage>
</organism>
<dbReference type="InterPro" id="IPR052840">
    <property type="entry name" value="U7_snRNA_Sm-like"/>
</dbReference>
<dbReference type="RefSeq" id="XP_013887357.1">
    <property type="nucleotide sequence ID" value="XM_014031903.1"/>
</dbReference>
<dbReference type="CTD" id="84967"/>
<sequence>SQESGTSGSQESGTSGTQESGTSGSVTSGEEVGSLRERIIAENTMVVLLQGLRGEVTTVDLRNESTARGRVVNVDAFMNVRLEDVLYRDRRGRSSQLQDLFITGRNVRYVHIPDHVDIMKTIQNQLARIHRVRNFTVQGGGRKEFCKKTK</sequence>
<reference evidence="4" key="1">
    <citation type="submission" date="2025-08" db="UniProtKB">
        <authorList>
            <consortium name="RefSeq"/>
        </authorList>
    </citation>
    <scope>IDENTIFICATION</scope>
    <source>
        <strain evidence="4">Quisiro</strain>
        <tissue evidence="4">Liver</tissue>
    </source>
</reference>
<dbReference type="PANTHER" id="PTHR21196:SF1">
    <property type="entry name" value="U7 SNRNA-ASSOCIATED SM-LIKE PROTEIN LSM10"/>
    <property type="match status" value="1"/>
</dbReference>
<name>A0A2I4D535_AUSLI</name>
<dbReference type="OrthoDB" id="10256176at2759"/>
<dbReference type="KEGG" id="alim:106535035"/>
<dbReference type="GO" id="GO:0071208">
    <property type="term" value="F:histone pre-mRNA DCP binding"/>
    <property type="evidence" value="ECO:0007669"/>
    <property type="project" value="TreeGrafter"/>
</dbReference>
<dbReference type="GO" id="GO:0006398">
    <property type="term" value="P:mRNA 3'-end processing by stem-loop binding and cleavage"/>
    <property type="evidence" value="ECO:0007669"/>
    <property type="project" value="TreeGrafter"/>
</dbReference>
<proteinExistence type="predicted"/>
<dbReference type="Proteomes" id="UP000192220">
    <property type="component" value="Unplaced"/>
</dbReference>
<dbReference type="GO" id="GO:0071209">
    <property type="term" value="F:U7 snRNA binding"/>
    <property type="evidence" value="ECO:0007669"/>
    <property type="project" value="TreeGrafter"/>
</dbReference>
<feature type="domain" description="Sm" evidence="2">
    <location>
        <begin position="44"/>
        <end position="116"/>
    </location>
</feature>